<evidence type="ECO:0000256" key="4">
    <source>
        <dbReference type="ARBA" id="ARBA00013273"/>
    </source>
</evidence>
<comment type="cofactor">
    <cofactor evidence="1">
        <name>[4Fe-4S] cluster</name>
        <dbReference type="ChEBI" id="CHEBI:49883"/>
    </cofactor>
</comment>
<dbReference type="PANTHER" id="PTHR11918">
    <property type="entry name" value="RADICAL SAM PROTEINS"/>
    <property type="match status" value="1"/>
</dbReference>
<evidence type="ECO:0000256" key="8">
    <source>
        <dbReference type="ARBA" id="ARBA00022691"/>
    </source>
</evidence>
<comment type="similarity">
    <text evidence="3">Belongs to the methylthiotransferase family. CDKAL1 subfamily.</text>
</comment>
<evidence type="ECO:0000256" key="5">
    <source>
        <dbReference type="ARBA" id="ARBA00018810"/>
    </source>
</evidence>
<dbReference type="InterPro" id="IPR013848">
    <property type="entry name" value="Methylthiotransferase_N"/>
</dbReference>
<feature type="domain" description="Radical SAM core" evidence="18">
    <location>
        <begin position="384"/>
        <end position="616"/>
    </location>
</feature>
<keyword evidence="11" id="KW-0408">Iron</keyword>
<evidence type="ECO:0000256" key="7">
    <source>
        <dbReference type="ARBA" id="ARBA00022679"/>
    </source>
</evidence>
<dbReference type="InterPro" id="IPR020612">
    <property type="entry name" value="Methylthiotransferase_CS"/>
</dbReference>
<keyword evidence="6" id="KW-0004">4Fe-4S</keyword>
<evidence type="ECO:0000256" key="1">
    <source>
        <dbReference type="ARBA" id="ARBA00001966"/>
    </source>
</evidence>
<keyword evidence="8" id="KW-0949">S-adenosyl-L-methionine</keyword>
<accession>A0A0V1BCY0</accession>
<keyword evidence="12" id="KW-0411">Iron-sulfur</keyword>
<comment type="caution">
    <text evidence="19">The sequence shown here is derived from an EMBL/GenBank/DDBJ whole genome shotgun (WGS) entry which is preliminary data.</text>
</comment>
<dbReference type="CDD" id="cd00118">
    <property type="entry name" value="LysM"/>
    <property type="match status" value="1"/>
</dbReference>
<dbReference type="NCBIfam" id="TIGR00089">
    <property type="entry name" value="MiaB/RimO family radical SAM methylthiotransferase"/>
    <property type="match status" value="1"/>
</dbReference>
<name>A0A0V1BCY0_TRISP</name>
<dbReference type="Pfam" id="PF00919">
    <property type="entry name" value="UPF0004"/>
    <property type="match status" value="1"/>
</dbReference>
<evidence type="ECO:0000256" key="14">
    <source>
        <dbReference type="ARBA" id="ARBA00051661"/>
    </source>
</evidence>
<comment type="function">
    <text evidence="2">Catalyzes the methylthiolation of N6-threonylcarbamoyladenosine (t(6)A), leading to the formation of 2-methylthio-N6-threonylcarbamoyladenosine (ms(2)t(6)A) at position 37 in tRNAs that read codons beginning with adenine.</text>
</comment>
<dbReference type="OrthoDB" id="1730074at2759"/>
<dbReference type="GO" id="GO:0051539">
    <property type="term" value="F:4 iron, 4 sulfur cluster binding"/>
    <property type="evidence" value="ECO:0007669"/>
    <property type="project" value="UniProtKB-KW"/>
</dbReference>
<dbReference type="Pfam" id="PF01476">
    <property type="entry name" value="LysM"/>
    <property type="match status" value="1"/>
</dbReference>
<evidence type="ECO:0000256" key="12">
    <source>
        <dbReference type="ARBA" id="ARBA00023014"/>
    </source>
</evidence>
<evidence type="ECO:0000256" key="9">
    <source>
        <dbReference type="ARBA" id="ARBA00022694"/>
    </source>
</evidence>
<feature type="domain" description="TRAM" evidence="16">
    <location>
        <begin position="616"/>
        <end position="679"/>
    </location>
</feature>
<evidence type="ECO:0000259" key="16">
    <source>
        <dbReference type="PROSITE" id="PS50926"/>
    </source>
</evidence>
<dbReference type="EC" id="2.8.4.5" evidence="4"/>
<evidence type="ECO:0000256" key="10">
    <source>
        <dbReference type="ARBA" id="ARBA00022723"/>
    </source>
</evidence>
<dbReference type="InterPro" id="IPR006638">
    <property type="entry name" value="Elp3/MiaA/NifB-like_rSAM"/>
</dbReference>
<gene>
    <name evidence="19" type="primary">cdkal1</name>
    <name evidence="19" type="ORF">T01_15011</name>
</gene>
<comment type="catalytic activity">
    <reaction evidence="14">
        <text>N(6)-L-threonylcarbamoyladenosine(37) in tRNA + (sulfur carrier)-SH + AH2 + 2 S-adenosyl-L-methionine = 2-methylsulfanyl-N(6)-L-threonylcarbamoyladenosine(37) in tRNA + (sulfur carrier)-H + 5'-deoxyadenosine + L-methionine + A + S-adenosyl-L-homocysteine + 2 H(+)</text>
        <dbReference type="Rhea" id="RHEA:37075"/>
        <dbReference type="Rhea" id="RHEA-COMP:10163"/>
        <dbReference type="Rhea" id="RHEA-COMP:11092"/>
        <dbReference type="Rhea" id="RHEA-COMP:14737"/>
        <dbReference type="Rhea" id="RHEA-COMP:14739"/>
        <dbReference type="ChEBI" id="CHEBI:13193"/>
        <dbReference type="ChEBI" id="CHEBI:15378"/>
        <dbReference type="ChEBI" id="CHEBI:17319"/>
        <dbReference type="ChEBI" id="CHEBI:17499"/>
        <dbReference type="ChEBI" id="CHEBI:29917"/>
        <dbReference type="ChEBI" id="CHEBI:57844"/>
        <dbReference type="ChEBI" id="CHEBI:57856"/>
        <dbReference type="ChEBI" id="CHEBI:59789"/>
        <dbReference type="ChEBI" id="CHEBI:64428"/>
        <dbReference type="ChEBI" id="CHEBI:74418"/>
        <dbReference type="ChEBI" id="CHEBI:74420"/>
        <dbReference type="EC" id="2.8.4.5"/>
    </reaction>
</comment>
<dbReference type="Pfam" id="PF04055">
    <property type="entry name" value="Radical_SAM"/>
    <property type="match status" value="1"/>
</dbReference>
<dbReference type="SMART" id="SM00729">
    <property type="entry name" value="Elp3"/>
    <property type="match status" value="1"/>
</dbReference>
<dbReference type="Gene3D" id="3.10.350.10">
    <property type="entry name" value="LysM domain"/>
    <property type="match status" value="1"/>
</dbReference>
<dbReference type="InterPro" id="IPR038135">
    <property type="entry name" value="Methylthiotransferase_N_sf"/>
</dbReference>
<dbReference type="SFLD" id="SFLDG01082">
    <property type="entry name" value="B12-binding_domain_containing"/>
    <property type="match status" value="1"/>
</dbReference>
<dbReference type="FunFam" id="3.40.50.12160:FF:000009">
    <property type="entry name" value="threonylcarbamoyladenosine tRNA methylthiotransferase"/>
    <property type="match status" value="1"/>
</dbReference>
<dbReference type="NCBIfam" id="TIGR01578">
    <property type="entry name" value="MiaB-like-B"/>
    <property type="match status" value="1"/>
</dbReference>
<keyword evidence="20" id="KW-1185">Reference proteome</keyword>
<evidence type="ECO:0000313" key="20">
    <source>
        <dbReference type="Proteomes" id="UP000054776"/>
    </source>
</evidence>
<dbReference type="Gene3D" id="3.80.30.20">
    <property type="entry name" value="tm_1862 like domain"/>
    <property type="match status" value="1"/>
</dbReference>
<dbReference type="STRING" id="6334.A0A0V1BCY0"/>
<dbReference type="InParanoid" id="A0A0V1BCY0"/>
<keyword evidence="9" id="KW-0819">tRNA processing</keyword>
<evidence type="ECO:0000256" key="15">
    <source>
        <dbReference type="ARBA" id="ARBA00076644"/>
    </source>
</evidence>
<evidence type="ECO:0000256" key="11">
    <source>
        <dbReference type="ARBA" id="ARBA00023004"/>
    </source>
</evidence>
<reference evidence="19 20" key="1">
    <citation type="submission" date="2015-01" db="EMBL/GenBank/DDBJ databases">
        <title>Evolution of Trichinella species and genotypes.</title>
        <authorList>
            <person name="Korhonen P.K."/>
            <person name="Edoardo P."/>
            <person name="Giuseppe L.R."/>
            <person name="Gasser R.B."/>
        </authorList>
    </citation>
    <scope>NUCLEOTIDE SEQUENCE [LARGE SCALE GENOMIC DNA]</scope>
    <source>
        <strain evidence="19">ISS3</strain>
    </source>
</reference>
<dbReference type="PROSITE" id="PS51918">
    <property type="entry name" value="RADICAL_SAM"/>
    <property type="match status" value="1"/>
</dbReference>
<dbReference type="GO" id="GO:0046872">
    <property type="term" value="F:metal ion binding"/>
    <property type="evidence" value="ECO:0007669"/>
    <property type="project" value="UniProtKB-KW"/>
</dbReference>
<dbReference type="InterPro" id="IPR007197">
    <property type="entry name" value="rSAM"/>
</dbReference>
<feature type="domain" description="MTTase N-terminal" evidence="17">
    <location>
        <begin position="248"/>
        <end position="356"/>
    </location>
</feature>
<evidence type="ECO:0000256" key="3">
    <source>
        <dbReference type="ARBA" id="ARBA00008616"/>
    </source>
</evidence>
<dbReference type="SUPFAM" id="SSF102114">
    <property type="entry name" value="Radical SAM enzymes"/>
    <property type="match status" value="1"/>
</dbReference>
<dbReference type="EMBL" id="JYDH01000066">
    <property type="protein sequence ID" value="KRY34515.1"/>
    <property type="molecule type" value="Genomic_DNA"/>
</dbReference>
<protein>
    <recommendedName>
        <fullName evidence="5">Threonylcarbamoyladenosine tRNA methylthiotransferase</fullName>
        <ecNumber evidence="4">2.8.4.5</ecNumber>
    </recommendedName>
    <alternativeName>
        <fullName evidence="15">CDKAL1-like protein</fullName>
    </alternativeName>
    <alternativeName>
        <fullName evidence="13">tRNA-t(6)A37 methylthiotransferase</fullName>
    </alternativeName>
</protein>
<keyword evidence="7 19" id="KW-0808">Transferase</keyword>
<dbReference type="PROSITE" id="PS50926">
    <property type="entry name" value="TRAM"/>
    <property type="match status" value="1"/>
</dbReference>
<organism evidence="19 20">
    <name type="scientific">Trichinella spiralis</name>
    <name type="common">Trichina worm</name>
    <dbReference type="NCBI Taxonomy" id="6334"/>
    <lineage>
        <taxon>Eukaryota</taxon>
        <taxon>Metazoa</taxon>
        <taxon>Ecdysozoa</taxon>
        <taxon>Nematoda</taxon>
        <taxon>Enoplea</taxon>
        <taxon>Dorylaimia</taxon>
        <taxon>Trichinellida</taxon>
        <taxon>Trichinellidae</taxon>
        <taxon>Trichinella</taxon>
    </lineage>
</organism>
<dbReference type="InterPro" id="IPR005839">
    <property type="entry name" value="Methylthiotransferase"/>
</dbReference>
<dbReference type="eggNOG" id="KOG4355">
    <property type="taxonomic scope" value="Eukaryota"/>
</dbReference>
<proteinExistence type="inferred from homology"/>
<evidence type="ECO:0000256" key="6">
    <source>
        <dbReference type="ARBA" id="ARBA00022485"/>
    </source>
</evidence>
<dbReference type="InterPro" id="IPR058240">
    <property type="entry name" value="rSAM_sf"/>
</dbReference>
<dbReference type="GO" id="GO:0035598">
    <property type="term" value="F:tRNA (N(6)-L-threonylcarbamoyladenosine(37)-C(2))-methylthiotransferase activity"/>
    <property type="evidence" value="ECO:0007669"/>
    <property type="project" value="UniProtKB-EC"/>
</dbReference>
<dbReference type="InterPro" id="IPR018392">
    <property type="entry name" value="LysM"/>
</dbReference>
<dbReference type="Gene3D" id="3.40.50.12160">
    <property type="entry name" value="Methylthiotransferase, N-terminal domain"/>
    <property type="match status" value="1"/>
</dbReference>
<dbReference type="InterPro" id="IPR023404">
    <property type="entry name" value="rSAM_horseshoe"/>
</dbReference>
<dbReference type="InterPro" id="IPR002792">
    <property type="entry name" value="TRAM_dom"/>
</dbReference>
<evidence type="ECO:0000313" key="19">
    <source>
        <dbReference type="EMBL" id="KRY34515.1"/>
    </source>
</evidence>
<dbReference type="InterPro" id="IPR006466">
    <property type="entry name" value="MiaB-like_arc_euk"/>
</dbReference>
<dbReference type="InterPro" id="IPR036779">
    <property type="entry name" value="LysM_dom_sf"/>
</dbReference>
<keyword evidence="10" id="KW-0479">Metal-binding</keyword>
<sequence length="738" mass="83020">MPCFSDEDQMEDETTFLCGLKKIPRYGTTSVPPNRAVIKVIEYKVTPQDTLPGIALKFNSSFYYDITTAILAVSCGISVAEIKRLNRLWSQESFFLRETLSIPLFSQSSDESTPVMSKDKQAAKQTVDQSFENGQLEDLSKISVNDFFNKIDRTIQHSAMNVRRIEEKSSIDTIERGESAEKDKKGRFGNFVSRKKSKSVTHLPDDIEDVFSDLLASRERKDVKLNNGYKKHLWPGKACADSFIPGAFSVYVKTWGCTHNSSDSEYMAGLMSSAGYGIVDDPSVADIWLLNSCTVKTPSEQHVQNELEKARALNKPVIVSGCVPQAEPSIPWLQGVSLVGIQQIDRIVEVVEETLKGNTVQLLNYKKVKGKRTAGARLDLPKVRRNPLVEIIAINTGCLNNCTYCKTKKARGNLASYSIEEIIDRAESCISEGVKEIWLTSEDLGAYGRDIDCTLPELLKALTAKLPDGVMLRLGMTNPPFHIPISVQEIGEILNHPCVYSFLHIPVQSGSDAVLRDMRREYNVDDFCAVVEFMRKKVPGITIATDVICGFPTETEQDFKDTLDLVEKYRFASLFINQFYPRPGTPAAKLKRLDTAVVKDRTRRMTQLFNSYEPYRNRVGLKYQVLITERSFRGDDYLVGHNKFYEQILVANQPNLLGKKVWVKIVSCSKHSMVGELTAQPATYFSNIWHFCSSPIKDSSIVTLNNNTSAFYATCTDFKILLNSESLTFYSMLNETLK</sequence>
<dbReference type="PROSITE" id="PS01278">
    <property type="entry name" value="MTTASE_RADICAL"/>
    <property type="match status" value="1"/>
</dbReference>
<dbReference type="Proteomes" id="UP000054776">
    <property type="component" value="Unassembled WGS sequence"/>
</dbReference>
<evidence type="ECO:0000256" key="13">
    <source>
        <dbReference type="ARBA" id="ARBA00031213"/>
    </source>
</evidence>
<dbReference type="CDD" id="cd01335">
    <property type="entry name" value="Radical_SAM"/>
    <property type="match status" value="1"/>
</dbReference>
<dbReference type="FunFam" id="3.80.30.20:FF:000002">
    <property type="entry name" value="threonylcarbamoyladenosine tRNA methylthiotransferase isoform X2"/>
    <property type="match status" value="1"/>
</dbReference>
<dbReference type="FunCoup" id="A0A0V1BCY0">
    <property type="interactions" value="1353"/>
</dbReference>
<dbReference type="AlphaFoldDB" id="A0A0V1BCY0"/>
<evidence type="ECO:0000256" key="2">
    <source>
        <dbReference type="ARBA" id="ARBA00002399"/>
    </source>
</evidence>
<evidence type="ECO:0000259" key="17">
    <source>
        <dbReference type="PROSITE" id="PS51449"/>
    </source>
</evidence>
<dbReference type="PANTHER" id="PTHR11918:SF45">
    <property type="entry name" value="THREONYLCARBAMOYLADENOSINE TRNA METHYLTHIOTRANSFERASE"/>
    <property type="match status" value="1"/>
</dbReference>
<dbReference type="SFLD" id="SFLDS00029">
    <property type="entry name" value="Radical_SAM"/>
    <property type="match status" value="1"/>
</dbReference>
<dbReference type="GO" id="GO:0005783">
    <property type="term" value="C:endoplasmic reticulum"/>
    <property type="evidence" value="ECO:0007669"/>
    <property type="project" value="TreeGrafter"/>
</dbReference>
<evidence type="ECO:0000259" key="18">
    <source>
        <dbReference type="PROSITE" id="PS51918"/>
    </source>
</evidence>
<dbReference type="PROSITE" id="PS51449">
    <property type="entry name" value="MTTASE_N"/>
    <property type="match status" value="1"/>
</dbReference>